<dbReference type="SUPFAM" id="SSF56112">
    <property type="entry name" value="Protein kinase-like (PK-like)"/>
    <property type="match status" value="1"/>
</dbReference>
<reference evidence="14" key="1">
    <citation type="submission" date="2017-01" db="EMBL/GenBank/DDBJ databases">
        <title>Comparative genomics of anhydrobiosis in the tardigrade Hypsibius dujardini.</title>
        <authorList>
            <person name="Yoshida Y."/>
            <person name="Koutsovoulos G."/>
            <person name="Laetsch D."/>
            <person name="Stevens L."/>
            <person name="Kumar S."/>
            <person name="Horikawa D."/>
            <person name="Ishino K."/>
            <person name="Komine S."/>
            <person name="Tomita M."/>
            <person name="Blaxter M."/>
            <person name="Arakawa K."/>
        </authorList>
    </citation>
    <scope>NUCLEOTIDE SEQUENCE [LARGE SCALE GENOMIC DNA]</scope>
    <source>
        <strain evidence="14">Z151</strain>
    </source>
</reference>
<keyword evidence="13" id="KW-0675">Receptor</keyword>
<keyword evidence="4" id="KW-0812">Transmembrane</keyword>
<dbReference type="PANTHER" id="PTHR11920">
    <property type="entry name" value="GUANYLYL CYCLASE"/>
    <property type="match status" value="1"/>
</dbReference>
<proteinExistence type="predicted"/>
<dbReference type="EMBL" id="MTYJ01000043">
    <property type="protein sequence ID" value="OQV19031.1"/>
    <property type="molecule type" value="Genomic_DNA"/>
</dbReference>
<evidence type="ECO:0000313" key="14">
    <source>
        <dbReference type="Proteomes" id="UP000192578"/>
    </source>
</evidence>
<dbReference type="SUPFAM" id="SSF53822">
    <property type="entry name" value="Periplasmic binding protein-like I"/>
    <property type="match status" value="1"/>
</dbReference>
<feature type="domain" description="Protein kinase" evidence="11">
    <location>
        <begin position="451"/>
        <end position="747"/>
    </location>
</feature>
<dbReference type="GO" id="GO:0001653">
    <property type="term" value="F:peptide receptor activity"/>
    <property type="evidence" value="ECO:0007669"/>
    <property type="project" value="TreeGrafter"/>
</dbReference>
<dbReference type="Pfam" id="PF01094">
    <property type="entry name" value="ANF_receptor"/>
    <property type="match status" value="1"/>
</dbReference>
<evidence type="ECO:0000256" key="4">
    <source>
        <dbReference type="ARBA" id="ARBA00022692"/>
    </source>
</evidence>
<dbReference type="Gene3D" id="1.10.510.10">
    <property type="entry name" value="Transferase(Phosphotransferase) domain 1"/>
    <property type="match status" value="1"/>
</dbReference>
<comment type="catalytic activity">
    <reaction evidence="1">
        <text>GTP = 3',5'-cyclic GMP + diphosphate</text>
        <dbReference type="Rhea" id="RHEA:13665"/>
        <dbReference type="ChEBI" id="CHEBI:33019"/>
        <dbReference type="ChEBI" id="CHEBI:37565"/>
        <dbReference type="ChEBI" id="CHEBI:57746"/>
        <dbReference type="EC" id="4.6.1.2"/>
    </reaction>
</comment>
<name>A0A1W0WV02_HYPEX</name>
<dbReference type="AlphaFoldDB" id="A0A1W0WV02"/>
<evidence type="ECO:0000313" key="13">
    <source>
        <dbReference type="EMBL" id="OQV19031.1"/>
    </source>
</evidence>
<dbReference type="Gene3D" id="3.30.70.1230">
    <property type="entry name" value="Nucleotide cyclase"/>
    <property type="match status" value="1"/>
</dbReference>
<keyword evidence="7" id="KW-0472">Membrane</keyword>
<organism evidence="13 14">
    <name type="scientific">Hypsibius exemplaris</name>
    <name type="common">Freshwater tardigrade</name>
    <dbReference type="NCBI Taxonomy" id="2072580"/>
    <lineage>
        <taxon>Eukaryota</taxon>
        <taxon>Metazoa</taxon>
        <taxon>Ecdysozoa</taxon>
        <taxon>Tardigrada</taxon>
        <taxon>Eutardigrada</taxon>
        <taxon>Parachela</taxon>
        <taxon>Hypsibioidea</taxon>
        <taxon>Hypsibiidae</taxon>
        <taxon>Hypsibius</taxon>
    </lineage>
</organism>
<evidence type="ECO:0000259" key="11">
    <source>
        <dbReference type="PROSITE" id="PS50011"/>
    </source>
</evidence>
<keyword evidence="8" id="KW-0325">Glycoprotein</keyword>
<dbReference type="GO" id="GO:0035556">
    <property type="term" value="P:intracellular signal transduction"/>
    <property type="evidence" value="ECO:0007669"/>
    <property type="project" value="InterPro"/>
</dbReference>
<dbReference type="SUPFAM" id="SSF55073">
    <property type="entry name" value="Nucleotide cyclase"/>
    <property type="match status" value="1"/>
</dbReference>
<dbReference type="InterPro" id="IPR000719">
    <property type="entry name" value="Prot_kinase_dom"/>
</dbReference>
<dbReference type="Proteomes" id="UP000192578">
    <property type="component" value="Unassembled WGS sequence"/>
</dbReference>
<feature type="domain" description="Guanylate cyclase" evidence="12">
    <location>
        <begin position="820"/>
        <end position="949"/>
    </location>
</feature>
<dbReference type="GO" id="GO:0004672">
    <property type="term" value="F:protein kinase activity"/>
    <property type="evidence" value="ECO:0007669"/>
    <property type="project" value="InterPro"/>
</dbReference>
<evidence type="ECO:0000256" key="7">
    <source>
        <dbReference type="ARBA" id="ARBA00023136"/>
    </source>
</evidence>
<evidence type="ECO:0000256" key="2">
    <source>
        <dbReference type="ARBA" id="ARBA00004167"/>
    </source>
</evidence>
<comment type="caution">
    <text evidence="13">The sequence shown here is derived from an EMBL/GenBank/DDBJ whole genome shotgun (WGS) entry which is preliminary data.</text>
</comment>
<dbReference type="Pfam" id="PF07714">
    <property type="entry name" value="PK_Tyr_Ser-Thr"/>
    <property type="match status" value="1"/>
</dbReference>
<evidence type="ECO:0000256" key="3">
    <source>
        <dbReference type="ARBA" id="ARBA00012202"/>
    </source>
</evidence>
<dbReference type="InterPro" id="IPR001828">
    <property type="entry name" value="ANF_lig-bd_rcpt"/>
</dbReference>
<dbReference type="GO" id="GO:0007168">
    <property type="term" value="P:receptor guanylyl cyclase signaling pathway"/>
    <property type="evidence" value="ECO:0007669"/>
    <property type="project" value="TreeGrafter"/>
</dbReference>
<sequence length="1027" mass="116557">MTRDKPVMLVSVHIGNNPLYGYFVAHPVYVVAIEQIKKMYPDILGGINYTNIYLPGYDLCQDGGDNAAPFFTDFYYKHPEVFDTSRLFPVLFSPECTNQVLVLADLAREFDLPLFTSVAGDSRLISRERYPTTSALASLARADTLQVIQALFKKFHWQTIALLCDKLSQYPGLNFYTGQCGDFRQLFKEVGYTWYDQPFNTAVARNFTNLLNATKQRSRIYFILTLPEYIRMLMIAAYNLELTSGDYIARKAFQTLILLTGIGPNWTAIRNLTGRFAETSRLLHNNTYSAVDEENELQICIYESTRMFAQVFVENYPEVYKLSSAAFIKRFFNRTFQFAARNYSTDGNGSKINPVTIARLDRIAQTMETTMIFDTITDNFTTVPSHTWYWFNRSKAPPDKPECGFRNNECPPDKRGIYGGIIATVSALLALAVIFGCCLMYRSNNQLKSTWWLLDISTDDPNTTVTESEQISITTMSVRLEETSVMVLGKKWHWRSRSVYAYRLVGDRMDAKSTVNYIKNNRKLLLLMNTLRSFDHPSLALFHGLVVEARDVYLVSEYGPKQNLSSLLHQRQLLLDKEFQCAFCWELIEGVDYLHSSRIGYHGNLSSMVCIIDAKYNLKISHTAYVELAELLDRTREPSLGPLFNPTELAWKPPEVQEIHGLMRPQAVLESRTKPSDVFAVAVIFFEIFTDLPAEKASVMRPDTRRDSYEQLVNLEMPNRLKTLLASCMRAQREARPTIKQFKHQFAAIKARKTNIVEHILQRLEKQTDDLEVAILERSNELEKEMQRADVLLKEILPKTIVESLRNHQDVTAEAFDCVTIMFSDLPEFMEISEQSDPLSVISFLNDVYAVFDAVTPYFDVYKVETANDSAVVASGLPIANGDRHATEIGLFAVSMLEEAKYVLDPIARNPIHLRIGINSGPAVASVIGVRMPRYCIFGDTMNTASRMESHGEGGKIHISASTMLMVRNSGHFNIEPRGKISVKGKGSMQTFWLTASGNCVGYLLETRRKSSPHPEEAGAAFSYVPV</sequence>
<dbReference type="OrthoDB" id="772719at2759"/>
<dbReference type="CDD" id="cd07302">
    <property type="entry name" value="CHD"/>
    <property type="match status" value="1"/>
</dbReference>
<dbReference type="InterPro" id="IPR011009">
    <property type="entry name" value="Kinase-like_dom_sf"/>
</dbReference>
<evidence type="ECO:0000256" key="8">
    <source>
        <dbReference type="ARBA" id="ARBA00023180"/>
    </source>
</evidence>
<protein>
    <recommendedName>
        <fullName evidence="3">guanylate cyclase</fullName>
        <ecNumber evidence="3">4.6.1.2</ecNumber>
    </recommendedName>
</protein>
<dbReference type="InterPro" id="IPR029787">
    <property type="entry name" value="Nucleotide_cyclase"/>
</dbReference>
<dbReference type="GO" id="GO:0005524">
    <property type="term" value="F:ATP binding"/>
    <property type="evidence" value="ECO:0007669"/>
    <property type="project" value="InterPro"/>
</dbReference>
<dbReference type="Pfam" id="PF00211">
    <property type="entry name" value="Guanylate_cyc"/>
    <property type="match status" value="1"/>
</dbReference>
<keyword evidence="6" id="KW-1133">Transmembrane helix</keyword>
<dbReference type="FunFam" id="3.30.70.1230:FF:000030">
    <property type="entry name" value="Si:ch211-215j19.12"/>
    <property type="match status" value="1"/>
</dbReference>
<evidence type="ECO:0000256" key="5">
    <source>
        <dbReference type="ARBA" id="ARBA00022741"/>
    </source>
</evidence>
<dbReference type="InterPro" id="IPR028082">
    <property type="entry name" value="Peripla_BP_I"/>
</dbReference>
<dbReference type="GO" id="GO:0005886">
    <property type="term" value="C:plasma membrane"/>
    <property type="evidence" value="ECO:0007669"/>
    <property type="project" value="TreeGrafter"/>
</dbReference>
<dbReference type="GO" id="GO:0004383">
    <property type="term" value="F:guanylate cyclase activity"/>
    <property type="evidence" value="ECO:0007669"/>
    <property type="project" value="UniProtKB-EC"/>
</dbReference>
<evidence type="ECO:0000256" key="1">
    <source>
        <dbReference type="ARBA" id="ARBA00001436"/>
    </source>
</evidence>
<evidence type="ECO:0000256" key="9">
    <source>
        <dbReference type="ARBA" id="ARBA00023239"/>
    </source>
</evidence>
<keyword evidence="14" id="KW-1185">Reference proteome</keyword>
<keyword evidence="5" id="KW-0547">Nucleotide-binding</keyword>
<dbReference type="InterPro" id="IPR001245">
    <property type="entry name" value="Ser-Thr/Tyr_kinase_cat_dom"/>
</dbReference>
<dbReference type="Gene3D" id="3.40.50.2300">
    <property type="match status" value="1"/>
</dbReference>
<keyword evidence="9" id="KW-0456">Lyase</keyword>
<dbReference type="PROSITE" id="PS50125">
    <property type="entry name" value="GUANYLATE_CYCLASE_2"/>
    <property type="match status" value="1"/>
</dbReference>
<dbReference type="GO" id="GO:0004016">
    <property type="term" value="F:adenylate cyclase activity"/>
    <property type="evidence" value="ECO:0007669"/>
    <property type="project" value="TreeGrafter"/>
</dbReference>
<keyword evidence="10" id="KW-0141">cGMP biosynthesis</keyword>
<comment type="subcellular location">
    <subcellularLocation>
        <location evidence="2">Membrane</location>
        <topology evidence="2">Single-pass membrane protein</topology>
    </subcellularLocation>
</comment>
<dbReference type="PROSITE" id="PS50011">
    <property type="entry name" value="PROTEIN_KINASE_DOM"/>
    <property type="match status" value="1"/>
</dbReference>
<evidence type="ECO:0000256" key="6">
    <source>
        <dbReference type="ARBA" id="ARBA00022989"/>
    </source>
</evidence>
<gene>
    <name evidence="13" type="ORF">BV898_06887</name>
</gene>
<dbReference type="InterPro" id="IPR050401">
    <property type="entry name" value="Cyclic_nucleotide_synthase"/>
</dbReference>
<dbReference type="InterPro" id="IPR001054">
    <property type="entry name" value="A/G_cyclase"/>
</dbReference>
<dbReference type="PANTHER" id="PTHR11920:SF501">
    <property type="entry name" value="GUANYLATE CYCLASE 32E"/>
    <property type="match status" value="1"/>
</dbReference>
<evidence type="ECO:0000259" key="12">
    <source>
        <dbReference type="PROSITE" id="PS50125"/>
    </source>
</evidence>
<dbReference type="SMART" id="SM00044">
    <property type="entry name" value="CYCc"/>
    <property type="match status" value="1"/>
</dbReference>
<accession>A0A1W0WV02</accession>
<evidence type="ECO:0000256" key="10">
    <source>
        <dbReference type="ARBA" id="ARBA00023293"/>
    </source>
</evidence>
<dbReference type="EC" id="4.6.1.2" evidence="3"/>